<dbReference type="Proteomes" id="UP000032874">
    <property type="component" value="Unassembled WGS sequence"/>
</dbReference>
<dbReference type="GO" id="GO:0016787">
    <property type="term" value="F:hydrolase activity"/>
    <property type="evidence" value="ECO:0007669"/>
    <property type="project" value="InterPro"/>
</dbReference>
<dbReference type="GO" id="GO:0005524">
    <property type="term" value="F:ATP binding"/>
    <property type="evidence" value="ECO:0007669"/>
    <property type="project" value="InterPro"/>
</dbReference>
<dbReference type="Pfam" id="PF04851">
    <property type="entry name" value="ResIII"/>
    <property type="match status" value="1"/>
</dbReference>
<comment type="caution">
    <text evidence="3">The sequence shown here is derived from an EMBL/GenBank/DDBJ whole genome shotgun (WGS) entry which is preliminary data.</text>
</comment>
<dbReference type="PROSITE" id="PS51192">
    <property type="entry name" value="HELICASE_ATP_BIND_1"/>
    <property type="match status" value="1"/>
</dbReference>
<evidence type="ECO:0000313" key="4">
    <source>
        <dbReference type="Proteomes" id="UP000032874"/>
    </source>
</evidence>
<dbReference type="GO" id="GO:0005829">
    <property type="term" value="C:cytosol"/>
    <property type="evidence" value="ECO:0007669"/>
    <property type="project" value="TreeGrafter"/>
</dbReference>
<dbReference type="eggNOG" id="COG1061">
    <property type="taxonomic scope" value="Bacteria"/>
</dbReference>
<dbReference type="SUPFAM" id="SSF52540">
    <property type="entry name" value="P-loop containing nucleoside triphosphate hydrolases"/>
    <property type="match status" value="1"/>
</dbReference>
<dbReference type="SMART" id="SM00490">
    <property type="entry name" value="HELICc"/>
    <property type="match status" value="1"/>
</dbReference>
<dbReference type="STRING" id="55207.KP22_10135"/>
<sequence length="623" mass="71334">MDYFLNTPVNIVGNNKLRSPQIEAYIKIVDYFSSNDNGEALVVLPTGTGKSGLVSIAPFGICKGRVLIVTPGLVTKQSIVKTQEMLSDNFWVNFDVIFNPSDLPSLCEYESDITVENLYSSNIVISNIHKLTSSRKNSLINSVPPDFFDMVIIDEAHHAPAQSWKELLAYFSKAKKLHVTGTPFRGDNQKLPGELIHETPLSEVMRDRYVKWLRKETVNASQLYFTMPHAPGEKFTREQILALKDKEWIEKSVALSKDCSIEVINHSISKLAELNDASKKIPHKILAVGCSISHAEDIKKWYEEKGLKCIIVHSNMEYKEVERAFKDIDNHLCQVVISVNMLMEGYDHRYLTILALFRPYRSINAFAQIVGRVLRAIPEEEIEAFEVDNNALIIYHQDIGLDAMWSSFQKEVDRGTQQRIKDYNFSDYEYEGKDRSLAGVFIDNSFISDQDSYLKDIDFNELFEQKRAEIEARANQKIDKLRDNVTDGELDEDDLALIKAQMIAKETRKVSNDDIDPNLISKRPELYRKRMRETLTKRSRDEATNILSDLKLDPKGTELTKILSRHIRTLRTDTTNDGTLVIYINAKLHNRFGPVNERDNDALTMSVNYLPTIFKELRSMLSC</sequence>
<dbReference type="PANTHER" id="PTHR47396">
    <property type="entry name" value="TYPE I RESTRICTION ENZYME ECOKI R PROTEIN"/>
    <property type="match status" value="1"/>
</dbReference>
<dbReference type="Pfam" id="PF00271">
    <property type="entry name" value="Helicase_C"/>
    <property type="match status" value="1"/>
</dbReference>
<evidence type="ECO:0000313" key="3">
    <source>
        <dbReference type="EMBL" id="KFX06197.1"/>
    </source>
</evidence>
<dbReference type="InterPro" id="IPR027417">
    <property type="entry name" value="P-loop_NTPase"/>
</dbReference>
<name>A0A093RSQ9_9GAMM</name>
<gene>
    <name evidence="3" type="ORF">KP22_10135</name>
</gene>
<dbReference type="AlphaFoldDB" id="A0A093RSQ9"/>
<keyword evidence="3" id="KW-0347">Helicase</keyword>
<proteinExistence type="predicted"/>
<dbReference type="Gene3D" id="3.40.50.300">
    <property type="entry name" value="P-loop containing nucleotide triphosphate hydrolases"/>
    <property type="match status" value="2"/>
</dbReference>
<keyword evidence="3" id="KW-0378">Hydrolase</keyword>
<evidence type="ECO:0000259" key="2">
    <source>
        <dbReference type="PROSITE" id="PS51194"/>
    </source>
</evidence>
<dbReference type="GO" id="GO:0003677">
    <property type="term" value="F:DNA binding"/>
    <property type="evidence" value="ECO:0007669"/>
    <property type="project" value="InterPro"/>
</dbReference>
<dbReference type="InterPro" id="IPR050742">
    <property type="entry name" value="Helicase_Restrict-Modif_Enz"/>
</dbReference>
<dbReference type="PANTHER" id="PTHR47396:SF1">
    <property type="entry name" value="ATP-DEPENDENT HELICASE IRC3-RELATED"/>
    <property type="match status" value="1"/>
</dbReference>
<dbReference type="InterPro" id="IPR014001">
    <property type="entry name" value="Helicase_ATP-bd"/>
</dbReference>
<dbReference type="PROSITE" id="PS51194">
    <property type="entry name" value="HELICASE_CTER"/>
    <property type="match status" value="1"/>
</dbReference>
<feature type="domain" description="Helicase ATP-binding" evidence="1">
    <location>
        <begin position="31"/>
        <end position="201"/>
    </location>
</feature>
<feature type="domain" description="Helicase C-terminal" evidence="2">
    <location>
        <begin position="273"/>
        <end position="431"/>
    </location>
</feature>
<dbReference type="InterPro" id="IPR006935">
    <property type="entry name" value="Helicase/UvrB_N"/>
</dbReference>
<keyword evidence="3" id="KW-0547">Nucleotide-binding</keyword>
<dbReference type="SMART" id="SM00487">
    <property type="entry name" value="DEXDc"/>
    <property type="match status" value="1"/>
</dbReference>
<organism evidence="3 4">
    <name type="scientific">Pectobacterium betavasculorum</name>
    <dbReference type="NCBI Taxonomy" id="55207"/>
    <lineage>
        <taxon>Bacteria</taxon>
        <taxon>Pseudomonadati</taxon>
        <taxon>Pseudomonadota</taxon>
        <taxon>Gammaproteobacteria</taxon>
        <taxon>Enterobacterales</taxon>
        <taxon>Pectobacteriaceae</taxon>
        <taxon>Pectobacterium</taxon>
    </lineage>
</organism>
<dbReference type="EMBL" id="JQHM01000002">
    <property type="protein sequence ID" value="KFX06197.1"/>
    <property type="molecule type" value="Genomic_DNA"/>
</dbReference>
<accession>A0A093RSQ9</accession>
<protein>
    <submittedName>
        <fullName evidence="3">Helicase</fullName>
    </submittedName>
</protein>
<keyword evidence="3" id="KW-0067">ATP-binding</keyword>
<reference evidence="3 4" key="1">
    <citation type="submission" date="2014-08" db="EMBL/GenBank/DDBJ databases">
        <title>Genome sequences of NCPPB Pectobacterium isolates.</title>
        <authorList>
            <person name="Glover R.H."/>
            <person name="Sapp M."/>
            <person name="Elphinstone J."/>
        </authorList>
    </citation>
    <scope>NUCLEOTIDE SEQUENCE [LARGE SCALE GENOMIC DNA]</scope>
    <source>
        <strain evidence="3 4">NCPPB 2795</strain>
    </source>
</reference>
<dbReference type="InterPro" id="IPR001650">
    <property type="entry name" value="Helicase_C-like"/>
</dbReference>
<dbReference type="RefSeq" id="WP_039323964.1">
    <property type="nucleotide sequence ID" value="NZ_JQHM01000002.1"/>
</dbReference>
<dbReference type="GO" id="GO:0004386">
    <property type="term" value="F:helicase activity"/>
    <property type="evidence" value="ECO:0007669"/>
    <property type="project" value="UniProtKB-KW"/>
</dbReference>
<evidence type="ECO:0000259" key="1">
    <source>
        <dbReference type="PROSITE" id="PS51192"/>
    </source>
</evidence>